<sequence length="161" mass="17939">MDKRGYVSTVAADGRPLIIYYIHEDKKRVNAIRSEVRVLQEFAAAWTKGELDVNGKPPFQDAQTCDRIVVTGGDHVSTNTPQEARHLTISPASEASWAAGWARSGIHVYSIDNQLAMGYRGWRRASNSRNRFQGGMIKQHLQEAMSNALVITEEAGEQEKP</sequence>
<name>J4VRM3_BEAB2</name>
<proteinExistence type="predicted"/>
<gene>
    <name evidence="1" type="ORF">BBA_09791</name>
</gene>
<dbReference type="InParanoid" id="J4VRM3"/>
<evidence type="ECO:0000313" key="2">
    <source>
        <dbReference type="Proteomes" id="UP000002762"/>
    </source>
</evidence>
<dbReference type="Proteomes" id="UP000002762">
    <property type="component" value="Unassembled WGS sequence"/>
</dbReference>
<dbReference type="RefSeq" id="XP_008603110.1">
    <property type="nucleotide sequence ID" value="XM_008604888.1"/>
</dbReference>
<dbReference type="EMBL" id="JH725217">
    <property type="protein sequence ID" value="EJP61255.1"/>
    <property type="molecule type" value="Genomic_DNA"/>
</dbReference>
<dbReference type="AlphaFoldDB" id="J4VRM3"/>
<dbReference type="HOGENOM" id="CLU_1563228_0_0_1"/>
<keyword evidence="2" id="KW-1185">Reference proteome</keyword>
<organism evidence="1 2">
    <name type="scientific">Beauveria bassiana (strain ARSEF 2860)</name>
    <name type="common">White muscardine disease fungus</name>
    <name type="synonym">Tritirachium shiotae</name>
    <dbReference type="NCBI Taxonomy" id="655819"/>
    <lineage>
        <taxon>Eukaryota</taxon>
        <taxon>Fungi</taxon>
        <taxon>Dikarya</taxon>
        <taxon>Ascomycota</taxon>
        <taxon>Pezizomycotina</taxon>
        <taxon>Sordariomycetes</taxon>
        <taxon>Hypocreomycetidae</taxon>
        <taxon>Hypocreales</taxon>
        <taxon>Cordycipitaceae</taxon>
        <taxon>Beauveria</taxon>
    </lineage>
</organism>
<evidence type="ECO:0000313" key="1">
    <source>
        <dbReference type="EMBL" id="EJP61255.1"/>
    </source>
</evidence>
<protein>
    <submittedName>
        <fullName evidence="1">Uncharacterized protein</fullName>
    </submittedName>
</protein>
<accession>J4VRM3</accession>
<reference evidence="1 2" key="1">
    <citation type="journal article" date="2012" name="Sci. Rep.">
        <title>Genomic perspectives on the evolution of fungal entomopathogenicity in Beauveria bassiana.</title>
        <authorList>
            <person name="Xiao G."/>
            <person name="Ying S.H."/>
            <person name="Zheng P."/>
            <person name="Wang Z.L."/>
            <person name="Zhang S."/>
            <person name="Xie X.Q."/>
            <person name="Shang Y."/>
            <person name="St Leger R.J."/>
            <person name="Zhao G.P."/>
            <person name="Wang C."/>
            <person name="Feng M.G."/>
        </authorList>
    </citation>
    <scope>NUCLEOTIDE SEQUENCE [LARGE SCALE GENOMIC DNA]</scope>
    <source>
        <strain evidence="1 2">ARSEF 2860</strain>
    </source>
</reference>
<dbReference type="GeneID" id="19892803"/>